<evidence type="ECO:0000256" key="4">
    <source>
        <dbReference type="ARBA" id="ARBA00022651"/>
    </source>
</evidence>
<dbReference type="AlphaFoldDB" id="A0A7J6PWT9"/>
<keyword evidence="12" id="KW-1185">Reference proteome</keyword>
<evidence type="ECO:0000256" key="2">
    <source>
        <dbReference type="ARBA" id="ARBA00010278"/>
    </source>
</evidence>
<dbReference type="Proteomes" id="UP000553632">
    <property type="component" value="Unassembled WGS sequence"/>
</dbReference>
<comment type="function">
    <text evidence="9">Involved in degradation of plant cell walls. Hydrolyzes the feruloyl-arabinose ester bond in arabinoxylans, and the feruloyl-galactose ester bond in pectin. Active against paranitrophenyl-acetate, methyl ferulate and wheat arabinoxylan.</text>
</comment>
<evidence type="ECO:0000256" key="7">
    <source>
        <dbReference type="ARBA" id="ARBA00023277"/>
    </source>
</evidence>
<dbReference type="GO" id="GO:0030600">
    <property type="term" value="F:feruloyl esterase activity"/>
    <property type="evidence" value="ECO:0007669"/>
    <property type="project" value="InterPro"/>
</dbReference>
<keyword evidence="7" id="KW-0119">Carbohydrate metabolism</keyword>
<sequence length="629" mass="69009">MATRVASPGDRTLLTVRSIERKLLPEFPLELILSVWAYARPVLTKAEVERVFHCTSREPQDMDLFKRPDGSGLLYLAELPGGWGVGEITDTGRCDGQELRITGEVDLGRVPSACLDPRDDSIICLAQQGRVYKCSYWASATPAAPAKWQPVRDGRRISNFMHDILCTTDGSLWGLAKPRTSTLPGLYAISRTSLHSRPRRGSLTSQEESLVRCIAYSPSLNSVFALRPRLVEGKSVAEELVRVESVGVSEIDCTPLFSFEPLWIPWFDVGYRLAFITGRSESMIPLLFVFDLHARTVVSRLALPSLFVTMSSVLLCAVLLGLVMGAEMTITPMAIPAVTEGRSAANSVLGGVEEYRNLTHQNGTRFYYVYTPNTTTRTILFNIHGLGDSCHNFRHASGLVDLADENGLMVVTPCGLPNGFYLNSFNAGVCCQTNKKIDDFGFIKAILSDVNSASVLPVFSAGFSNGGMMAEGLLCLDVVTKAVSVSGVEVLEPGSEGGIKACTANFTELEAKVANVHGTADFLVPYGGNRLLGYPPVEDDMRAWSSRLGCDSNYTEVRTDQEYDFLEYEGCRQKRSRVLLVRHNGGGHTWHGSGDFDTPKFVVDFLLGKGEENVSRVKVDKLEYLVEHS</sequence>
<gene>
    <name evidence="11" type="ORF">FOZ63_032101</name>
</gene>
<reference evidence="11 12" key="1">
    <citation type="submission" date="2020-04" db="EMBL/GenBank/DDBJ databases">
        <title>Perkinsus olseni comparative genomics.</title>
        <authorList>
            <person name="Bogema D.R."/>
        </authorList>
    </citation>
    <scope>NUCLEOTIDE SEQUENCE [LARGE SCALE GENOMIC DNA]</scope>
    <source>
        <strain evidence="11 12">ATCC PRA-207</strain>
    </source>
</reference>
<dbReference type="InterPro" id="IPR029058">
    <property type="entry name" value="AB_hydrolase_fold"/>
</dbReference>
<keyword evidence="8" id="KW-0624">Polysaccharide degradation</keyword>
<evidence type="ECO:0000256" key="3">
    <source>
        <dbReference type="ARBA" id="ARBA00022525"/>
    </source>
</evidence>
<protein>
    <recommendedName>
        <fullName evidence="13">Feruloyl esterase</fullName>
    </recommendedName>
</protein>
<comment type="caution">
    <text evidence="11">The sequence shown here is derived from an EMBL/GenBank/DDBJ whole genome shotgun (WGS) entry which is preliminary data.</text>
</comment>
<keyword evidence="6" id="KW-0378">Hydrolase</keyword>
<keyword evidence="10" id="KW-0812">Transmembrane</keyword>
<keyword evidence="3" id="KW-0964">Secreted</keyword>
<keyword evidence="5" id="KW-0732">Signal</keyword>
<dbReference type="EMBL" id="JABANO010037114">
    <property type="protein sequence ID" value="KAF4700699.1"/>
    <property type="molecule type" value="Genomic_DNA"/>
</dbReference>
<comment type="subcellular location">
    <subcellularLocation>
        <location evidence="1">Secreted</location>
    </subcellularLocation>
</comment>
<evidence type="ECO:0000256" key="1">
    <source>
        <dbReference type="ARBA" id="ARBA00004613"/>
    </source>
</evidence>
<dbReference type="GO" id="GO:0045493">
    <property type="term" value="P:xylan catabolic process"/>
    <property type="evidence" value="ECO:0007669"/>
    <property type="project" value="UniProtKB-KW"/>
</dbReference>
<evidence type="ECO:0000313" key="11">
    <source>
        <dbReference type="EMBL" id="KAF4700699.1"/>
    </source>
</evidence>
<name>A0A7J6PWT9_PEROL</name>
<dbReference type="GO" id="GO:0005576">
    <property type="term" value="C:extracellular region"/>
    <property type="evidence" value="ECO:0007669"/>
    <property type="project" value="UniProtKB-SubCell"/>
</dbReference>
<dbReference type="SUPFAM" id="SSF53474">
    <property type="entry name" value="alpha/beta-Hydrolases"/>
    <property type="match status" value="1"/>
</dbReference>
<evidence type="ECO:0000256" key="8">
    <source>
        <dbReference type="ARBA" id="ARBA00023326"/>
    </source>
</evidence>
<evidence type="ECO:0000313" key="12">
    <source>
        <dbReference type="Proteomes" id="UP000553632"/>
    </source>
</evidence>
<accession>A0A7J6PWT9</accession>
<evidence type="ECO:0000256" key="6">
    <source>
        <dbReference type="ARBA" id="ARBA00022801"/>
    </source>
</evidence>
<dbReference type="InterPro" id="IPR043595">
    <property type="entry name" value="FaeB/C/D"/>
</dbReference>
<dbReference type="PANTHER" id="PTHR38050:SF1">
    <property type="entry name" value="FERULOYL ESTERASE C"/>
    <property type="match status" value="1"/>
</dbReference>
<organism evidence="11 12">
    <name type="scientific">Perkinsus olseni</name>
    <name type="common">Perkinsus atlanticus</name>
    <dbReference type="NCBI Taxonomy" id="32597"/>
    <lineage>
        <taxon>Eukaryota</taxon>
        <taxon>Sar</taxon>
        <taxon>Alveolata</taxon>
        <taxon>Perkinsozoa</taxon>
        <taxon>Perkinsea</taxon>
        <taxon>Perkinsida</taxon>
        <taxon>Perkinsidae</taxon>
        <taxon>Perkinsus</taxon>
    </lineage>
</organism>
<dbReference type="Gene3D" id="3.40.50.1820">
    <property type="entry name" value="alpha/beta hydrolase"/>
    <property type="match status" value="1"/>
</dbReference>
<evidence type="ECO:0000256" key="9">
    <source>
        <dbReference type="ARBA" id="ARBA00025250"/>
    </source>
</evidence>
<proteinExistence type="inferred from homology"/>
<feature type="transmembrane region" description="Helical" evidence="10">
    <location>
        <begin position="301"/>
        <end position="323"/>
    </location>
</feature>
<keyword evidence="10" id="KW-1133">Transmembrane helix</keyword>
<evidence type="ECO:0008006" key="13">
    <source>
        <dbReference type="Google" id="ProtNLM"/>
    </source>
</evidence>
<keyword evidence="10" id="KW-0472">Membrane</keyword>
<dbReference type="PANTHER" id="PTHR38050">
    <property type="match status" value="1"/>
</dbReference>
<evidence type="ECO:0000256" key="5">
    <source>
        <dbReference type="ARBA" id="ARBA00022729"/>
    </source>
</evidence>
<keyword evidence="4" id="KW-0858">Xylan degradation</keyword>
<comment type="similarity">
    <text evidence="2">Belongs to the faeC family.</text>
</comment>
<evidence type="ECO:0000256" key="10">
    <source>
        <dbReference type="SAM" id="Phobius"/>
    </source>
</evidence>